<accession>A0A401TNH8</accession>
<sequence>VGFSLEHIERLLPACSSSHQSVISLGACTLPSIPPPPGLTKYVCNLIAPPPRKRTEHASCCLAGGNCAGADFRGCLRAGLAERKR</sequence>
<keyword evidence="2" id="KW-1185">Reference proteome</keyword>
<dbReference type="AlphaFoldDB" id="A0A401TNH8"/>
<reference evidence="1 2" key="1">
    <citation type="journal article" date="2018" name="Nat. Ecol. Evol.">
        <title>Shark genomes provide insights into elasmobranch evolution and the origin of vertebrates.</title>
        <authorList>
            <person name="Hara Y"/>
            <person name="Yamaguchi K"/>
            <person name="Onimaru K"/>
            <person name="Kadota M"/>
            <person name="Koyanagi M"/>
            <person name="Keeley SD"/>
            <person name="Tatsumi K"/>
            <person name="Tanaka K"/>
            <person name="Motone F"/>
            <person name="Kageyama Y"/>
            <person name="Nozu R"/>
            <person name="Adachi N"/>
            <person name="Nishimura O"/>
            <person name="Nakagawa R"/>
            <person name="Tanegashima C"/>
            <person name="Kiyatake I"/>
            <person name="Matsumoto R"/>
            <person name="Murakumo K"/>
            <person name="Nishida K"/>
            <person name="Terakita A"/>
            <person name="Kuratani S"/>
            <person name="Sato K"/>
            <person name="Hyodo S Kuraku.S."/>
        </authorList>
    </citation>
    <scope>NUCLEOTIDE SEQUENCE [LARGE SCALE GENOMIC DNA]</scope>
</reference>
<name>A0A401TNH8_CHIPU</name>
<evidence type="ECO:0000313" key="2">
    <source>
        <dbReference type="Proteomes" id="UP000287033"/>
    </source>
</evidence>
<comment type="caution">
    <text evidence="1">The sequence shown here is derived from an EMBL/GenBank/DDBJ whole genome shotgun (WGS) entry which is preliminary data.</text>
</comment>
<feature type="non-terminal residue" evidence="1">
    <location>
        <position position="1"/>
    </location>
</feature>
<dbReference type="EMBL" id="BEZZ01125899">
    <property type="protein sequence ID" value="GCC44195.1"/>
    <property type="molecule type" value="Genomic_DNA"/>
</dbReference>
<protein>
    <submittedName>
        <fullName evidence="1">Uncharacterized protein</fullName>
    </submittedName>
</protein>
<gene>
    <name evidence="1" type="ORF">chiPu_0028212</name>
</gene>
<dbReference type="Proteomes" id="UP000287033">
    <property type="component" value="Unassembled WGS sequence"/>
</dbReference>
<organism evidence="1 2">
    <name type="scientific">Chiloscyllium punctatum</name>
    <name type="common">Brownbanded bambooshark</name>
    <name type="synonym">Hemiscyllium punctatum</name>
    <dbReference type="NCBI Taxonomy" id="137246"/>
    <lineage>
        <taxon>Eukaryota</taxon>
        <taxon>Metazoa</taxon>
        <taxon>Chordata</taxon>
        <taxon>Craniata</taxon>
        <taxon>Vertebrata</taxon>
        <taxon>Chondrichthyes</taxon>
        <taxon>Elasmobranchii</taxon>
        <taxon>Galeomorphii</taxon>
        <taxon>Galeoidea</taxon>
        <taxon>Orectolobiformes</taxon>
        <taxon>Hemiscylliidae</taxon>
        <taxon>Chiloscyllium</taxon>
    </lineage>
</organism>
<proteinExistence type="predicted"/>
<evidence type="ECO:0000313" key="1">
    <source>
        <dbReference type="EMBL" id="GCC44195.1"/>
    </source>
</evidence>